<dbReference type="GeneID" id="8983472"/>
<keyword evidence="1 4" id="KW-0808">Transferase</keyword>
<dbReference type="Pfam" id="PF13649">
    <property type="entry name" value="Methyltransf_25"/>
    <property type="match status" value="1"/>
</dbReference>
<dbReference type="InterPro" id="IPR029063">
    <property type="entry name" value="SAM-dependent_MTases_sf"/>
</dbReference>
<dbReference type="SUPFAM" id="SSF53335">
    <property type="entry name" value="S-adenosyl-L-methionine-dependent methyltransferases"/>
    <property type="match status" value="1"/>
</dbReference>
<evidence type="ECO:0000256" key="2">
    <source>
        <dbReference type="ARBA" id="ARBA00022691"/>
    </source>
</evidence>
<evidence type="ECO:0000313" key="5">
    <source>
        <dbReference type="Proteomes" id="UP000001059"/>
    </source>
</evidence>
<keyword evidence="5" id="KW-1185">Reference proteome</keyword>
<dbReference type="OrthoDB" id="1018at2157"/>
<name>D5E6L5_METMS</name>
<reference evidence="4 5" key="1">
    <citation type="submission" date="2010-03" db="EMBL/GenBank/DDBJ databases">
        <title>The complete genome of Methanohalophilus mahii DSM 5219.</title>
        <authorList>
            <consortium name="US DOE Joint Genome Institute (JGI-PGF)"/>
            <person name="Lucas S."/>
            <person name="Copeland A."/>
            <person name="Lapidus A."/>
            <person name="Glavina del Rio T."/>
            <person name="Dalin E."/>
            <person name="Tice H."/>
            <person name="Bruce D."/>
            <person name="Goodwin L."/>
            <person name="Pitluck S."/>
            <person name="Kyrpides N."/>
            <person name="Mavromatis K."/>
            <person name="Ivanova N."/>
            <person name="Lykidis A."/>
            <person name="Saunders E."/>
            <person name="Brettin T."/>
            <person name="Detter J.C."/>
            <person name="Han C."/>
            <person name="Land M."/>
            <person name="Hauser L."/>
            <person name="Markowitz V."/>
            <person name="Cheng J.-F."/>
            <person name="Hugenholtz P."/>
            <person name="Woyke T."/>
            <person name="Wu D."/>
            <person name="Spring S."/>
            <person name="Schneider S."/>
            <person name="Schroeder M."/>
            <person name="Klenk H.-P."/>
            <person name="Eisen J.A."/>
        </authorList>
    </citation>
    <scope>NUCLEOTIDE SEQUENCE [LARGE SCALE GENOMIC DNA]</scope>
    <source>
        <strain evidence="5">ATCC 35705 / DSM 5219 / SLP</strain>
    </source>
</reference>
<proteinExistence type="predicted"/>
<dbReference type="InterPro" id="IPR026669">
    <property type="entry name" value="Arsenite_MeTrfase-like"/>
</dbReference>
<evidence type="ECO:0000256" key="1">
    <source>
        <dbReference type="ARBA" id="ARBA00022679"/>
    </source>
</evidence>
<dbReference type="PANTHER" id="PTHR43675:SF8">
    <property type="entry name" value="ARSENITE METHYLTRANSFERASE"/>
    <property type="match status" value="1"/>
</dbReference>
<dbReference type="HOGENOM" id="CLU_1639981_0_0_2"/>
<organism evidence="4 5">
    <name type="scientific">Methanohalophilus mahii (strain ATCC 35705 / DSM 5219 / SLP)</name>
    <dbReference type="NCBI Taxonomy" id="547558"/>
    <lineage>
        <taxon>Archaea</taxon>
        <taxon>Methanobacteriati</taxon>
        <taxon>Methanobacteriota</taxon>
        <taxon>Stenosarchaea group</taxon>
        <taxon>Methanomicrobia</taxon>
        <taxon>Methanosarcinales</taxon>
        <taxon>Methanosarcinaceae</taxon>
        <taxon>Methanohalophilus</taxon>
    </lineage>
</organism>
<keyword evidence="2" id="KW-0949">S-adenosyl-L-methionine</keyword>
<dbReference type="RefSeq" id="WP_013037745.1">
    <property type="nucleotide sequence ID" value="NC_014002.1"/>
</dbReference>
<feature type="domain" description="Methyltransferase" evidence="3">
    <location>
        <begin position="53"/>
        <end position="144"/>
    </location>
</feature>
<dbReference type="InterPro" id="IPR041698">
    <property type="entry name" value="Methyltransf_25"/>
</dbReference>
<dbReference type="EMBL" id="CP001994">
    <property type="protein sequence ID" value="ADE36803.1"/>
    <property type="molecule type" value="Genomic_DNA"/>
</dbReference>
<evidence type="ECO:0000259" key="3">
    <source>
        <dbReference type="Pfam" id="PF13649"/>
    </source>
</evidence>
<dbReference type="KEGG" id="mmh:Mmah_1302"/>
<dbReference type="CDD" id="cd02440">
    <property type="entry name" value="AdoMet_MTases"/>
    <property type="match status" value="1"/>
</dbReference>
<dbReference type="STRING" id="547558.Mmah_1302"/>
<protein>
    <submittedName>
        <fullName evidence="4">Methyltransferase type 11</fullName>
    </submittedName>
</protein>
<dbReference type="GO" id="GO:0032259">
    <property type="term" value="P:methylation"/>
    <property type="evidence" value="ECO:0007669"/>
    <property type="project" value="UniProtKB-KW"/>
</dbReference>
<dbReference type="AlphaFoldDB" id="D5E6L5"/>
<evidence type="ECO:0000313" key="4">
    <source>
        <dbReference type="EMBL" id="ADE36803.1"/>
    </source>
</evidence>
<dbReference type="GO" id="GO:0008168">
    <property type="term" value="F:methyltransferase activity"/>
    <property type="evidence" value="ECO:0007669"/>
    <property type="project" value="UniProtKB-KW"/>
</dbReference>
<gene>
    <name evidence="4" type="ordered locus">Mmah_1302</name>
</gene>
<keyword evidence="4" id="KW-0489">Methyltransferase</keyword>
<dbReference type="PANTHER" id="PTHR43675">
    <property type="entry name" value="ARSENITE METHYLTRANSFERASE"/>
    <property type="match status" value="1"/>
</dbReference>
<dbReference type="Proteomes" id="UP000001059">
    <property type="component" value="Chromosome"/>
</dbReference>
<sequence>MPVLSPKEVADLYRKRAKNYDISACLYYLIGFRLHHYRVLTIDSLDIKKGDTVVELGCGTGLNFPLLQQKIGKEGKIIGVDITDKMLEKAEKWVKKNNWENVELVHCDVSQYNIPKGVGAVFSTFALTLSPDYDKVIRNCSESLSKVVELQFLISKCRMIT</sequence>
<accession>D5E6L5</accession>
<dbReference type="Gene3D" id="3.40.50.150">
    <property type="entry name" value="Vaccinia Virus protein VP39"/>
    <property type="match status" value="1"/>
</dbReference>